<keyword evidence="1" id="KW-0812">Transmembrane</keyword>
<evidence type="ECO:0000313" key="4">
    <source>
        <dbReference type="Proteomes" id="UP000218831"/>
    </source>
</evidence>
<dbReference type="GO" id="GO:0080120">
    <property type="term" value="P:CAAX-box protein maturation"/>
    <property type="evidence" value="ECO:0007669"/>
    <property type="project" value="UniProtKB-ARBA"/>
</dbReference>
<feature type="transmembrane region" description="Helical" evidence="1">
    <location>
        <begin position="62"/>
        <end position="79"/>
    </location>
</feature>
<gene>
    <name evidence="3" type="ORF">CK503_11110</name>
</gene>
<keyword evidence="1" id="KW-1133">Transmembrane helix</keyword>
<evidence type="ECO:0000313" key="3">
    <source>
        <dbReference type="EMBL" id="PAU93692.1"/>
    </source>
</evidence>
<dbReference type="AlphaFoldDB" id="A0A2A2GA52"/>
<keyword evidence="4" id="KW-1185">Reference proteome</keyword>
<organism evidence="3 4">
    <name type="scientific">Fodinibius salipaludis</name>
    <dbReference type="NCBI Taxonomy" id="2032627"/>
    <lineage>
        <taxon>Bacteria</taxon>
        <taxon>Pseudomonadati</taxon>
        <taxon>Balneolota</taxon>
        <taxon>Balneolia</taxon>
        <taxon>Balneolales</taxon>
        <taxon>Balneolaceae</taxon>
        <taxon>Fodinibius</taxon>
    </lineage>
</organism>
<dbReference type="InterPro" id="IPR003675">
    <property type="entry name" value="Rce1/LyrA-like_dom"/>
</dbReference>
<feature type="transmembrane region" description="Helical" evidence="1">
    <location>
        <begin position="149"/>
        <end position="165"/>
    </location>
</feature>
<keyword evidence="1" id="KW-0472">Membrane</keyword>
<sequence length="190" mass="21371">MFPATFAFPIAEMFGFGFTDWGGAGIIASFYLVAILVLLWFFKENKVVEEKGFSSSDARISGWVFAVGLFLVGLFYALYPPVSNVVIALVFIGFMEEFFFRGYMQPRLNFAFEKRFNFLNFRFGWGLIITSAFFGLIHVISPGENPMEWAWGFWTFVAGISFGVIHEKGGSFLAPAIVHGVTMILPLIFS</sequence>
<dbReference type="OrthoDB" id="877230at2"/>
<dbReference type="Pfam" id="PF02517">
    <property type="entry name" value="Rce1-like"/>
    <property type="match status" value="1"/>
</dbReference>
<proteinExistence type="predicted"/>
<accession>A0A2A2GA52</accession>
<name>A0A2A2GA52_9BACT</name>
<feature type="transmembrane region" description="Helical" evidence="1">
    <location>
        <begin position="21"/>
        <end position="42"/>
    </location>
</feature>
<feature type="domain" description="CAAX prenyl protease 2/Lysostaphin resistance protein A-like" evidence="2">
    <location>
        <begin position="82"/>
        <end position="182"/>
    </location>
</feature>
<protein>
    <recommendedName>
        <fullName evidence="2">CAAX prenyl protease 2/Lysostaphin resistance protein A-like domain-containing protein</fullName>
    </recommendedName>
</protein>
<feature type="transmembrane region" description="Helical" evidence="1">
    <location>
        <begin position="116"/>
        <end position="137"/>
    </location>
</feature>
<dbReference type="EMBL" id="NSKE01000007">
    <property type="protein sequence ID" value="PAU93692.1"/>
    <property type="molecule type" value="Genomic_DNA"/>
</dbReference>
<evidence type="ECO:0000259" key="2">
    <source>
        <dbReference type="Pfam" id="PF02517"/>
    </source>
</evidence>
<feature type="transmembrane region" description="Helical" evidence="1">
    <location>
        <begin position="172"/>
        <end position="189"/>
    </location>
</feature>
<comment type="caution">
    <text evidence="3">The sequence shown here is derived from an EMBL/GenBank/DDBJ whole genome shotgun (WGS) entry which is preliminary data.</text>
</comment>
<reference evidence="3 4" key="1">
    <citation type="submission" date="2017-08" db="EMBL/GenBank/DDBJ databases">
        <title>Aliifodinibius alkalisoli sp. nov., isolated from saline alkaline soil.</title>
        <authorList>
            <person name="Liu D."/>
            <person name="Zhang G."/>
        </authorList>
    </citation>
    <scope>NUCLEOTIDE SEQUENCE [LARGE SCALE GENOMIC DNA]</scope>
    <source>
        <strain evidence="3 4">WN023</strain>
    </source>
</reference>
<dbReference type="GO" id="GO:0004175">
    <property type="term" value="F:endopeptidase activity"/>
    <property type="evidence" value="ECO:0007669"/>
    <property type="project" value="UniProtKB-ARBA"/>
</dbReference>
<evidence type="ECO:0000256" key="1">
    <source>
        <dbReference type="SAM" id="Phobius"/>
    </source>
</evidence>
<feature type="transmembrane region" description="Helical" evidence="1">
    <location>
        <begin position="85"/>
        <end position="104"/>
    </location>
</feature>
<dbReference type="Proteomes" id="UP000218831">
    <property type="component" value="Unassembled WGS sequence"/>
</dbReference>
<dbReference type="RefSeq" id="WP_095606883.1">
    <property type="nucleotide sequence ID" value="NZ_NSKE01000007.1"/>
</dbReference>